<reference evidence="8" key="1">
    <citation type="submission" date="2022-09" db="EMBL/GenBank/DDBJ databases">
        <title>Fusarium specimens isolated from Avocado Roots.</title>
        <authorList>
            <person name="Stajich J."/>
            <person name="Roper C."/>
            <person name="Heimlech-Rivalta G."/>
        </authorList>
    </citation>
    <scope>NUCLEOTIDE SEQUENCE</scope>
    <source>
        <strain evidence="8">CF00136</strain>
    </source>
</reference>
<evidence type="ECO:0000256" key="6">
    <source>
        <dbReference type="SAM" id="Phobius"/>
    </source>
</evidence>
<evidence type="ECO:0000256" key="1">
    <source>
        <dbReference type="ARBA" id="ARBA00004141"/>
    </source>
</evidence>
<dbReference type="GO" id="GO:0005351">
    <property type="term" value="F:carbohydrate:proton symporter activity"/>
    <property type="evidence" value="ECO:0007669"/>
    <property type="project" value="TreeGrafter"/>
</dbReference>
<dbReference type="Proteomes" id="UP001152049">
    <property type="component" value="Unassembled WGS sequence"/>
</dbReference>
<dbReference type="PANTHER" id="PTHR48022:SF41">
    <property type="entry name" value="MAJOR FACILITATOR SUPERFAMILY (MFS) PROFILE DOMAIN-CONTAINING PROTEIN"/>
    <property type="match status" value="1"/>
</dbReference>
<feature type="transmembrane region" description="Helical" evidence="6">
    <location>
        <begin position="152"/>
        <end position="175"/>
    </location>
</feature>
<dbReference type="InterPro" id="IPR020846">
    <property type="entry name" value="MFS_dom"/>
</dbReference>
<organism evidence="8 9">
    <name type="scientific">Fusarium torreyae</name>
    <dbReference type="NCBI Taxonomy" id="1237075"/>
    <lineage>
        <taxon>Eukaryota</taxon>
        <taxon>Fungi</taxon>
        <taxon>Dikarya</taxon>
        <taxon>Ascomycota</taxon>
        <taxon>Pezizomycotina</taxon>
        <taxon>Sordariomycetes</taxon>
        <taxon>Hypocreomycetidae</taxon>
        <taxon>Hypocreales</taxon>
        <taxon>Nectriaceae</taxon>
        <taxon>Fusarium</taxon>
    </lineage>
</organism>
<dbReference type="PANTHER" id="PTHR48022">
    <property type="entry name" value="PLASTIDIC GLUCOSE TRANSPORTER 4"/>
    <property type="match status" value="1"/>
</dbReference>
<comment type="subcellular location">
    <subcellularLocation>
        <location evidence="1">Membrane</location>
        <topology evidence="1">Multi-pass membrane protein</topology>
    </subcellularLocation>
</comment>
<dbReference type="AlphaFoldDB" id="A0A9W8RZX9"/>
<comment type="caution">
    <text evidence="8">The sequence shown here is derived from an EMBL/GenBank/DDBJ whole genome shotgun (WGS) entry which is preliminary data.</text>
</comment>
<feature type="transmembrane region" description="Helical" evidence="6">
    <location>
        <begin position="223"/>
        <end position="241"/>
    </location>
</feature>
<dbReference type="FunFam" id="1.20.1250.20:FF:000078">
    <property type="entry name" value="MFS maltose transporter, putative"/>
    <property type="match status" value="1"/>
</dbReference>
<evidence type="ECO:0000313" key="9">
    <source>
        <dbReference type="Proteomes" id="UP001152049"/>
    </source>
</evidence>
<feature type="transmembrane region" description="Helical" evidence="6">
    <location>
        <begin position="98"/>
        <end position="115"/>
    </location>
</feature>
<dbReference type="PROSITE" id="PS00217">
    <property type="entry name" value="SUGAR_TRANSPORT_2"/>
    <property type="match status" value="1"/>
</dbReference>
<dbReference type="InterPro" id="IPR050360">
    <property type="entry name" value="MFS_Sugar_Transporters"/>
</dbReference>
<dbReference type="InterPro" id="IPR005828">
    <property type="entry name" value="MFS_sugar_transport-like"/>
</dbReference>
<feature type="transmembrane region" description="Helical" evidence="6">
    <location>
        <begin position="122"/>
        <end position="140"/>
    </location>
</feature>
<evidence type="ECO:0000259" key="7">
    <source>
        <dbReference type="PROSITE" id="PS50850"/>
    </source>
</evidence>
<evidence type="ECO:0000313" key="8">
    <source>
        <dbReference type="EMBL" id="KAJ4263352.1"/>
    </source>
</evidence>
<name>A0A9W8RZX9_9HYPO</name>
<dbReference type="Pfam" id="PF00083">
    <property type="entry name" value="Sugar_tr"/>
    <property type="match status" value="1"/>
</dbReference>
<keyword evidence="3 6" id="KW-0812">Transmembrane</keyword>
<evidence type="ECO:0000256" key="4">
    <source>
        <dbReference type="ARBA" id="ARBA00022989"/>
    </source>
</evidence>
<dbReference type="Gene3D" id="3.50.30.80">
    <property type="entry name" value="IlvD/EDD C-terminal domain-like"/>
    <property type="match status" value="1"/>
</dbReference>
<feature type="transmembrane region" description="Helical" evidence="6">
    <location>
        <begin position="473"/>
        <end position="492"/>
    </location>
</feature>
<dbReference type="Pfam" id="PF24877">
    <property type="entry name" value="ILV_EDD_C"/>
    <property type="match status" value="1"/>
</dbReference>
<dbReference type="GO" id="GO:0016020">
    <property type="term" value="C:membrane"/>
    <property type="evidence" value="ECO:0007669"/>
    <property type="project" value="UniProtKB-SubCell"/>
</dbReference>
<feature type="transmembrane region" description="Helical" evidence="6">
    <location>
        <begin position="346"/>
        <end position="365"/>
    </location>
</feature>
<comment type="similarity">
    <text evidence="2">Belongs to the major facilitator superfamily. Sugar transporter (TC 2.A.1.1) family.</text>
</comment>
<feature type="transmembrane region" description="Helical" evidence="6">
    <location>
        <begin position="372"/>
        <end position="394"/>
    </location>
</feature>
<feature type="transmembrane region" description="Helical" evidence="6">
    <location>
        <begin position="187"/>
        <end position="211"/>
    </location>
</feature>
<gene>
    <name evidence="8" type="ORF">NW762_006170</name>
</gene>
<keyword evidence="5 6" id="KW-0472">Membrane</keyword>
<proteinExistence type="inferred from homology"/>
<protein>
    <recommendedName>
        <fullName evidence="7">Major facilitator superfamily (MFS) profile domain-containing protein</fullName>
    </recommendedName>
</protein>
<dbReference type="InterPro" id="IPR036259">
    <property type="entry name" value="MFS_trans_sf"/>
</dbReference>
<dbReference type="InterPro" id="IPR005829">
    <property type="entry name" value="Sugar_transporter_CS"/>
</dbReference>
<dbReference type="PROSITE" id="PS50850">
    <property type="entry name" value="MFS"/>
    <property type="match status" value="1"/>
</dbReference>
<feature type="domain" description="Major facilitator superfamily (MFS) profile" evidence="7">
    <location>
        <begin position="47"/>
        <end position="496"/>
    </location>
</feature>
<dbReference type="InterPro" id="IPR056740">
    <property type="entry name" value="ILV_EDD_C"/>
</dbReference>
<keyword evidence="9" id="KW-1185">Reference proteome</keyword>
<dbReference type="SUPFAM" id="SSF52016">
    <property type="entry name" value="LeuD/IlvD-like"/>
    <property type="match status" value="1"/>
</dbReference>
<keyword evidence="4 6" id="KW-1133">Transmembrane helix</keyword>
<feature type="transmembrane region" description="Helical" evidence="6">
    <location>
        <begin position="309"/>
        <end position="334"/>
    </location>
</feature>
<sequence length="637" mass="68626">MDSRPPSRDEVKPGFQQVEAVNMPLQEPGSERPFWQILKDHPRVLLFTLMANSGALLFGFDVLVQGAITALPAFVISFGSPFGETIILPALWQGLWQAINAMGIMLGAFSNGALLDLWGRRAMFFTGGVISAIACALEFICGDFASVDTRRGVLLAAKFILGVSQGIMMSTCQTYVSEISPPKLRTVLLGCYPFLICVGQMIAISIVFANIGDMTTRAFKIPFAAQWAFSAYAILAALVVPESPSYLVLKKQTSRLDGVLNKLYGSKANLAQIKETLISTIAHEGSVSNDAAGATYSECFKATDLRRTFIVAILNTLQQFMGISLISNSTYFFVMAGMSAKKALTVNQIGVGLSMVGTLVSWLIMTRFGRRMTILSGFATCGVIYLAMAIAGFFPHNPSALNFLGVSVILASLTSNFTVGTAYPVAAAEIPSVRLRAKTLGIGFFVNAFMTWIFTFTVPYMFNSDQGNLGGKIGFIFLATCVIGFAVSWLQIPETKNMSYADIDHLFSTKTECKVRVFGGPEDYNKNLNDGNTTTLGDNVVLVMRGAGPIGYPGAPEVVNMHAPAALLKMGIFDVPCIGDGRQSGTSGSPSILHASPETSAGRNLAILRNGDTLKFDLDHGLLISLYPKKRYRAEGL</sequence>
<dbReference type="Gene3D" id="1.20.1250.20">
    <property type="entry name" value="MFS general substrate transporter like domains"/>
    <property type="match status" value="1"/>
</dbReference>
<dbReference type="SUPFAM" id="SSF103473">
    <property type="entry name" value="MFS general substrate transporter"/>
    <property type="match status" value="1"/>
</dbReference>
<evidence type="ECO:0000256" key="3">
    <source>
        <dbReference type="ARBA" id="ARBA00022692"/>
    </source>
</evidence>
<dbReference type="InterPro" id="IPR042096">
    <property type="entry name" value="Dihydro-acid_dehy_C"/>
</dbReference>
<dbReference type="EMBL" id="JAOQAZ010000010">
    <property type="protein sequence ID" value="KAJ4263352.1"/>
    <property type="molecule type" value="Genomic_DNA"/>
</dbReference>
<feature type="transmembrane region" description="Helical" evidence="6">
    <location>
        <begin position="440"/>
        <end position="461"/>
    </location>
</feature>
<evidence type="ECO:0000256" key="2">
    <source>
        <dbReference type="ARBA" id="ARBA00010992"/>
    </source>
</evidence>
<dbReference type="OrthoDB" id="6612291at2759"/>
<evidence type="ECO:0000256" key="5">
    <source>
        <dbReference type="ARBA" id="ARBA00023136"/>
    </source>
</evidence>
<accession>A0A9W8RZX9</accession>
<feature type="transmembrane region" description="Helical" evidence="6">
    <location>
        <begin position="400"/>
        <end position="419"/>
    </location>
</feature>